<dbReference type="GO" id="GO:0005789">
    <property type="term" value="C:endoplasmic reticulum membrane"/>
    <property type="evidence" value="ECO:0007669"/>
    <property type="project" value="UniProtKB-SubCell"/>
</dbReference>
<gene>
    <name evidence="24" type="ORF">TRIADDRAFT_53127</name>
</gene>
<dbReference type="InterPro" id="IPR036026">
    <property type="entry name" value="Seven-hairpin_glycosidases"/>
</dbReference>
<keyword evidence="14 21" id="KW-0326">Glycosidase</keyword>
<dbReference type="Pfam" id="PF01532">
    <property type="entry name" value="Glyco_hydro_47"/>
    <property type="match status" value="1"/>
</dbReference>
<dbReference type="STRING" id="10228.B3RND6"/>
<protein>
    <recommendedName>
        <fullName evidence="21">alpha-1,2-Mannosidase</fullName>
        <ecNumber evidence="21">3.2.1.-</ecNumber>
    </recommendedName>
</protein>
<keyword evidence="5" id="KW-0812">Transmembrane</keyword>
<dbReference type="PANTHER" id="PTHR11742">
    <property type="entry name" value="MANNOSYL-OLIGOSACCHARIDE ALPHA-1,2-MANNOSIDASE-RELATED"/>
    <property type="match status" value="1"/>
</dbReference>
<keyword evidence="23" id="KW-0732">Signal</keyword>
<feature type="compositionally biased region" description="Polar residues" evidence="22">
    <location>
        <begin position="73"/>
        <end position="82"/>
    </location>
</feature>
<feature type="binding site" evidence="19">
    <location>
        <position position="548"/>
    </location>
    <ligand>
        <name>Ca(2+)</name>
        <dbReference type="ChEBI" id="CHEBI:29108"/>
    </ligand>
</feature>
<dbReference type="GO" id="GO:0005783">
    <property type="term" value="C:endoplasmic reticulum"/>
    <property type="evidence" value="ECO:0000318"/>
    <property type="project" value="GO_Central"/>
</dbReference>
<comment type="catalytic activity">
    <reaction evidence="15">
        <text>N(4)-(alpha-D-Man-(1-&gt;2)-alpha-D-Man-(1-&gt;2)-alpha-D-Man-(1-&gt;3)-[alpha-D-Man-(1-&gt;3)-[alpha-D-Man-(1-&gt;2)-alpha-D-Man-(1-&gt;6)]-alpha-D-Man-(1-&gt;6)]-beta-D-Man-(1-&gt;4)-beta-D-GlcNAc-(1-&gt;4)-beta-D-GlcNAc)-L-asparaginyl-[protein] (N-glucan mannose isomer 8A1,2,3B1,3) + 3 H2O = N(4)-(alpha-D-Man-(1-&gt;3)-[alpha-D-Man-(1-&gt;3)-[alpha-D-Man-(1-&gt;6)]-alpha-D-Man-(1-&gt;6)]-beta-D-Man-(1-&gt;4)-beta-D-GlcNAc-(1-&gt;4)-beta-D-GlcNAc)-L-asparaginyl-[protein] (N-glucan mannose isomer 5A1,2) + 3 beta-D-mannose</text>
        <dbReference type="Rhea" id="RHEA:56028"/>
        <dbReference type="Rhea" id="RHEA-COMP:14358"/>
        <dbReference type="Rhea" id="RHEA-COMP:14367"/>
        <dbReference type="ChEBI" id="CHEBI:15377"/>
        <dbReference type="ChEBI" id="CHEBI:28563"/>
        <dbReference type="ChEBI" id="CHEBI:59087"/>
        <dbReference type="ChEBI" id="CHEBI:60628"/>
        <dbReference type="EC" id="3.2.1.113"/>
    </reaction>
</comment>
<evidence type="ECO:0000256" key="9">
    <source>
        <dbReference type="ARBA" id="ARBA00022837"/>
    </source>
</evidence>
<dbReference type="OrthoDB" id="8118055at2759"/>
<reference evidence="24 25" key="1">
    <citation type="journal article" date="2008" name="Nature">
        <title>The Trichoplax genome and the nature of placozoans.</title>
        <authorList>
            <person name="Srivastava M."/>
            <person name="Begovic E."/>
            <person name="Chapman J."/>
            <person name="Putnam N.H."/>
            <person name="Hellsten U."/>
            <person name="Kawashima T."/>
            <person name="Kuo A."/>
            <person name="Mitros T."/>
            <person name="Salamov A."/>
            <person name="Carpenter M.L."/>
            <person name="Signorovitch A.Y."/>
            <person name="Moreno M.A."/>
            <person name="Kamm K."/>
            <person name="Grimwood J."/>
            <person name="Schmutz J."/>
            <person name="Shapiro H."/>
            <person name="Grigoriev I.V."/>
            <person name="Buss L.W."/>
            <person name="Schierwater B."/>
            <person name="Dellaporta S.L."/>
            <person name="Rokhsar D.S."/>
        </authorList>
    </citation>
    <scope>NUCLEOTIDE SEQUENCE [LARGE SCALE GENOMIC DNA]</scope>
    <source>
        <strain evidence="24 25">Grell-BS-1999</strain>
    </source>
</reference>
<comment type="cofactor">
    <cofactor evidence="1 19">
        <name>Ca(2+)</name>
        <dbReference type="ChEBI" id="CHEBI:29108"/>
    </cofactor>
</comment>
<evidence type="ECO:0000313" key="24">
    <source>
        <dbReference type="EMBL" id="EDV28003.1"/>
    </source>
</evidence>
<comment type="subcellular location">
    <subcellularLocation>
        <location evidence="2">Endoplasmic reticulum membrane</location>
        <topology evidence="2">Single-pass type II membrane protein</topology>
    </subcellularLocation>
</comment>
<comment type="function">
    <text evidence="17">Involved in glycoprotein quality control targeting of misfolded glycoproteins for degradation. It primarily trims a single alpha-1,2-linked mannose residue from Man(9)GlcNAc(2) to produce Man(8)GlcNAc(2), but at high enzyme concentrations, as found in the ER quality control compartment (ERQC), it further trims the carbohydrates to Man(5-6)GlcNAc(2).</text>
</comment>
<evidence type="ECO:0000256" key="20">
    <source>
        <dbReference type="PIRSR" id="PIRSR601382-3"/>
    </source>
</evidence>
<keyword evidence="8" id="KW-0256">Endoplasmic reticulum</keyword>
<comment type="catalytic activity">
    <reaction evidence="16">
        <text>N(4)-(alpha-D-Man-(1-&gt;2)-alpha-D-Man-(1-&gt;2)-alpha-D-Man-(1-&gt;3)-[alpha-D-Man-(1-&gt;2)-alpha-D-Man-(1-&gt;3)-[alpha-D-Man-(1-&gt;2)-alpha-D-Man-(1-&gt;6)]-alpha-D-Man-(1-&gt;6)]-beta-D-Man-(1-&gt;4)-beta-D-GlcNAc-(1-&gt;4)-beta-D-GlcNAc)-L-asparaginyl-[protein] (N-glucan mannose isomer 9A1,2,3B1,2,3) + 4 H2O = N(4)-(alpha-D-Man-(1-&gt;3)-[alpha-D-Man-(1-&gt;3)-[alpha-D-Man-(1-&gt;6)]-alpha-D-Man-(1-&gt;6)]-beta-D-Man-(1-&gt;4)-beta-D-GlcNAc-(1-&gt;4)-beta-D-GlcNAc)-L-asparaginyl-[protein] (N-glucan mannose isomer 5A1,2) + 4 beta-D-mannose</text>
        <dbReference type="Rhea" id="RHEA:56008"/>
        <dbReference type="Rhea" id="RHEA-COMP:14356"/>
        <dbReference type="Rhea" id="RHEA-COMP:14367"/>
        <dbReference type="ChEBI" id="CHEBI:15377"/>
        <dbReference type="ChEBI" id="CHEBI:28563"/>
        <dbReference type="ChEBI" id="CHEBI:59087"/>
        <dbReference type="ChEBI" id="CHEBI:139493"/>
        <dbReference type="EC" id="3.2.1.113"/>
    </reaction>
</comment>
<dbReference type="PRINTS" id="PR00747">
    <property type="entry name" value="GLYHDRLASE47"/>
</dbReference>
<feature type="active site" evidence="18">
    <location>
        <position position="321"/>
    </location>
</feature>
<sequence length="559" mass="64102">MSSFQRFIAICGTIALVMLAIVKVSSNNVQLDTQRIMEDIRRDKAAGKSRYKTNNPEKILVNRPVRPMHPHLSDTNSEQIVSDSPPKMSKRTSSWLDNIRQWKVHRTDRQKEVAKAFQHAWQGYKKFAWGHDELRPISRSHSTWFDIGLTIVDSIDTILIMGLKDEYSEARDWIANKLTFNKNRDVNLFEITIRALGGLLSAYNISGDQVFLNQAKELGHRLLPAFNTPSGIPYSDVNLGSSTAHGPSYGGDSSLSEVSTIQLEFRYLSYLTKDENYKRLADNVITKIQKLSKKDGLCPMYINTHTGQFTSGTVTLGARGDSYYEYLLKQWLQTYKQETRFKEYYEEAMDGVIKHLIKKSVPNQLTYVGEMHGSQFSPKMDHLVCFLAGNLALGAHNGLPAKHLQIGKELTETCYQMYARMPTLLSPEIVYFNTNPHGIEDIIVKPNDAHNLLRPETVESLFILYRITRDPKYKNYGWNIFKAFEKECRVENGYSSLNSVKQHGSYRDKLESFFLAETLKYLFLLFSDDDDEGRMIEPVPLNQYVFNTEAHPLPIINNF</sequence>
<dbReference type="eggNOG" id="KOG2431">
    <property type="taxonomic scope" value="Eukaryota"/>
</dbReference>
<evidence type="ECO:0000256" key="7">
    <source>
        <dbReference type="ARBA" id="ARBA00022801"/>
    </source>
</evidence>
<evidence type="ECO:0000256" key="23">
    <source>
        <dbReference type="SAM" id="SignalP"/>
    </source>
</evidence>
<keyword evidence="6 19" id="KW-0479">Metal-binding</keyword>
<keyword evidence="9 19" id="KW-0106">Calcium</keyword>
<evidence type="ECO:0000256" key="5">
    <source>
        <dbReference type="ARBA" id="ARBA00022692"/>
    </source>
</evidence>
<feature type="active site" description="Proton donor" evidence="18">
    <location>
        <position position="190"/>
    </location>
</feature>
<dbReference type="FunCoup" id="B3RND6">
    <property type="interactions" value="2333"/>
</dbReference>
<feature type="active site" description="Proton donor" evidence="18">
    <location>
        <position position="428"/>
    </location>
</feature>
<evidence type="ECO:0000256" key="6">
    <source>
        <dbReference type="ARBA" id="ARBA00022723"/>
    </source>
</evidence>
<keyword evidence="13 20" id="KW-1015">Disulfide bond</keyword>
<evidence type="ECO:0000256" key="12">
    <source>
        <dbReference type="ARBA" id="ARBA00023136"/>
    </source>
</evidence>
<evidence type="ECO:0000256" key="21">
    <source>
        <dbReference type="RuleBase" id="RU361193"/>
    </source>
</evidence>
<accession>B3RND6</accession>
<evidence type="ECO:0000256" key="14">
    <source>
        <dbReference type="ARBA" id="ARBA00023295"/>
    </source>
</evidence>
<keyword evidence="12" id="KW-0472">Membrane</keyword>
<dbReference type="PANTHER" id="PTHR11742:SF55">
    <property type="entry name" value="ENDOPLASMIC RETICULUM MANNOSYL-OLIGOSACCHARIDE 1,2-ALPHA-MANNOSIDASE"/>
    <property type="match status" value="1"/>
</dbReference>
<evidence type="ECO:0000256" key="17">
    <source>
        <dbReference type="ARBA" id="ARBA00053655"/>
    </source>
</evidence>
<dbReference type="AlphaFoldDB" id="B3RND6"/>
<dbReference type="SUPFAM" id="SSF48225">
    <property type="entry name" value="Seven-hairpin glycosidases"/>
    <property type="match status" value="1"/>
</dbReference>
<evidence type="ECO:0000256" key="1">
    <source>
        <dbReference type="ARBA" id="ARBA00001913"/>
    </source>
</evidence>
<dbReference type="GO" id="GO:0016020">
    <property type="term" value="C:membrane"/>
    <property type="evidence" value="ECO:0000318"/>
    <property type="project" value="GO_Central"/>
</dbReference>
<proteinExistence type="inferred from homology"/>
<evidence type="ECO:0000256" key="2">
    <source>
        <dbReference type="ARBA" id="ARBA00004648"/>
    </source>
</evidence>
<dbReference type="GO" id="GO:0004571">
    <property type="term" value="F:mannosyl-oligosaccharide 1,2-alpha-mannosidase activity"/>
    <property type="evidence" value="ECO:0000318"/>
    <property type="project" value="GO_Central"/>
</dbReference>
<evidence type="ECO:0000256" key="8">
    <source>
        <dbReference type="ARBA" id="ARBA00022824"/>
    </source>
</evidence>
<evidence type="ECO:0000256" key="13">
    <source>
        <dbReference type="ARBA" id="ARBA00023157"/>
    </source>
</evidence>
<evidence type="ECO:0000256" key="11">
    <source>
        <dbReference type="ARBA" id="ARBA00022989"/>
    </source>
</evidence>
<dbReference type="KEGG" id="tad:TRIADDRAFT_53127"/>
<organism evidence="24 25">
    <name type="scientific">Trichoplax adhaerens</name>
    <name type="common">Trichoplax reptans</name>
    <dbReference type="NCBI Taxonomy" id="10228"/>
    <lineage>
        <taxon>Eukaryota</taxon>
        <taxon>Metazoa</taxon>
        <taxon>Placozoa</taxon>
        <taxon>Uniplacotomia</taxon>
        <taxon>Trichoplacea</taxon>
        <taxon>Trichoplacidae</taxon>
        <taxon>Trichoplax</taxon>
    </lineage>
</organism>
<dbReference type="EMBL" id="DS985242">
    <property type="protein sequence ID" value="EDV28003.1"/>
    <property type="molecule type" value="Genomic_DNA"/>
</dbReference>
<evidence type="ECO:0000256" key="16">
    <source>
        <dbReference type="ARBA" id="ARBA00048605"/>
    </source>
</evidence>
<evidence type="ECO:0000256" key="18">
    <source>
        <dbReference type="PIRSR" id="PIRSR601382-1"/>
    </source>
</evidence>
<dbReference type="InParanoid" id="B3RND6"/>
<evidence type="ECO:0000313" key="25">
    <source>
        <dbReference type="Proteomes" id="UP000009022"/>
    </source>
</evidence>
<evidence type="ECO:0000256" key="22">
    <source>
        <dbReference type="SAM" id="MobiDB-lite"/>
    </source>
</evidence>
<evidence type="ECO:0000256" key="3">
    <source>
        <dbReference type="ARBA" id="ARBA00004922"/>
    </source>
</evidence>
<feature type="active site" evidence="18">
    <location>
        <position position="456"/>
    </location>
</feature>
<dbReference type="Proteomes" id="UP000009022">
    <property type="component" value="Unassembled WGS sequence"/>
</dbReference>
<dbReference type="InterPro" id="IPR001382">
    <property type="entry name" value="Glyco_hydro_47"/>
</dbReference>
<dbReference type="GO" id="GO:0036503">
    <property type="term" value="P:ERAD pathway"/>
    <property type="evidence" value="ECO:0000318"/>
    <property type="project" value="GO_Central"/>
</dbReference>
<dbReference type="InterPro" id="IPR050749">
    <property type="entry name" value="Glycosyl_Hydrolase_47"/>
</dbReference>
<evidence type="ECO:0000256" key="10">
    <source>
        <dbReference type="ARBA" id="ARBA00022968"/>
    </source>
</evidence>
<feature type="disulfide bond" evidence="20">
    <location>
        <begin position="385"/>
        <end position="414"/>
    </location>
</feature>
<dbReference type="GO" id="GO:0005509">
    <property type="term" value="F:calcium ion binding"/>
    <property type="evidence" value="ECO:0007669"/>
    <property type="project" value="InterPro"/>
</dbReference>
<keyword evidence="7 21" id="KW-0378">Hydrolase</keyword>
<feature type="signal peptide" evidence="23">
    <location>
        <begin position="1"/>
        <end position="26"/>
    </location>
</feature>
<name>B3RND6_TRIAD</name>
<dbReference type="HOGENOM" id="CLU_003818_3_3_1"/>
<evidence type="ECO:0000256" key="4">
    <source>
        <dbReference type="ARBA" id="ARBA00007658"/>
    </source>
</evidence>
<comment type="similarity">
    <text evidence="4 21">Belongs to the glycosyl hydrolase 47 family.</text>
</comment>
<keyword evidence="10" id="KW-0735">Signal-anchor</keyword>
<evidence type="ECO:0000256" key="15">
    <source>
        <dbReference type="ARBA" id="ARBA00047669"/>
    </source>
</evidence>
<dbReference type="PhylomeDB" id="B3RND6"/>
<evidence type="ECO:0000256" key="19">
    <source>
        <dbReference type="PIRSR" id="PIRSR601382-2"/>
    </source>
</evidence>
<dbReference type="GeneID" id="6750484"/>
<dbReference type="FunFam" id="1.50.10.10:FF:000010">
    <property type="entry name" value="alpha-1,2-Mannosidase"/>
    <property type="match status" value="1"/>
</dbReference>
<keyword evidence="11" id="KW-1133">Transmembrane helix</keyword>
<dbReference type="RefSeq" id="XP_002109837.1">
    <property type="nucleotide sequence ID" value="XM_002109801.1"/>
</dbReference>
<dbReference type="GO" id="GO:0005975">
    <property type="term" value="P:carbohydrate metabolic process"/>
    <property type="evidence" value="ECO:0007669"/>
    <property type="project" value="InterPro"/>
</dbReference>
<feature type="region of interest" description="Disordered" evidence="22">
    <location>
        <begin position="66"/>
        <end position="92"/>
    </location>
</feature>
<keyword evidence="25" id="KW-1185">Reference proteome</keyword>
<comment type="pathway">
    <text evidence="3">Protein modification; protein glycosylation.</text>
</comment>
<dbReference type="CTD" id="6750484"/>
<dbReference type="InterPro" id="IPR012341">
    <property type="entry name" value="6hp_glycosidase-like_sf"/>
</dbReference>
<dbReference type="Gene3D" id="1.50.10.10">
    <property type="match status" value="1"/>
</dbReference>
<feature type="chain" id="PRO_5002798361" description="alpha-1,2-Mannosidase" evidence="23">
    <location>
        <begin position="27"/>
        <end position="559"/>
    </location>
</feature>
<dbReference type="EC" id="3.2.1.-" evidence="21"/>
<dbReference type="OMA" id="WDAYTKY"/>